<comment type="caution">
    <text evidence="1">The sequence shown here is derived from an EMBL/GenBank/DDBJ whole genome shotgun (WGS) entry which is preliminary data.</text>
</comment>
<gene>
    <name evidence="1" type="ORF">LCGC14_2938670</name>
</gene>
<dbReference type="AlphaFoldDB" id="A0A0F8Y5R9"/>
<dbReference type="SUPFAM" id="SSF110296">
    <property type="entry name" value="Oligoxyloglucan reducing end-specific cellobiohydrolase"/>
    <property type="match status" value="2"/>
</dbReference>
<protein>
    <recommendedName>
        <fullName evidence="2">Sortilin N-terminal domain-containing protein</fullName>
    </recommendedName>
</protein>
<dbReference type="PANTHER" id="PTHR43739">
    <property type="entry name" value="XYLOGLUCANASE (EUROFUNG)"/>
    <property type="match status" value="1"/>
</dbReference>
<dbReference type="GO" id="GO:0010411">
    <property type="term" value="P:xyloglucan metabolic process"/>
    <property type="evidence" value="ECO:0007669"/>
    <property type="project" value="TreeGrafter"/>
</dbReference>
<dbReference type="PANTHER" id="PTHR43739:SF5">
    <property type="entry name" value="EXO-ALPHA-SIALIDASE"/>
    <property type="match status" value="1"/>
</dbReference>
<evidence type="ECO:0008006" key="2">
    <source>
        <dbReference type="Google" id="ProtNLM"/>
    </source>
</evidence>
<organism evidence="1">
    <name type="scientific">marine sediment metagenome</name>
    <dbReference type="NCBI Taxonomy" id="412755"/>
    <lineage>
        <taxon>unclassified sequences</taxon>
        <taxon>metagenomes</taxon>
        <taxon>ecological metagenomes</taxon>
    </lineage>
</organism>
<sequence length="378" mass="42335">YLYRSEDNGDNWTELVHRTGFIWLDSEDSKVIRLIELGFQYPNGSRSGVWASSDSGVTWYRLSDIGEDWDRGWSKYFHYSGTFNGDAKTFGEDMSDPDALFWITYQWIFCSFDGGLSFKNLYTNEVNPKNWQSRGINNAVLFDIEISPPNPDIIYLGYFDLGLFRSLDHGKSWKNCNQAGYTGDWRGDGGNAFTIAADPTRENVVWASQSENRGSTKVLLRSSDTGKVETWERVGRGLPGTTSLFGLSVDPYSPESSRTLFITAERNVYLSKDDGYNWSQALDCSGQCHFTAIDHFNSNLVYAGGSGGVWRSASGGASGTWEQVGLPEMKGNIKGDIWDYGWEGVMDIETDPVNPDWVFVAVFGGNKGLYRSKNHGDT</sequence>
<proteinExistence type="predicted"/>
<dbReference type="InterPro" id="IPR052025">
    <property type="entry name" value="Xyloglucanase_GH74"/>
</dbReference>
<dbReference type="EMBL" id="LAZR01058881">
    <property type="protein sequence ID" value="KKK68975.1"/>
    <property type="molecule type" value="Genomic_DNA"/>
</dbReference>
<dbReference type="InterPro" id="IPR015943">
    <property type="entry name" value="WD40/YVTN_repeat-like_dom_sf"/>
</dbReference>
<dbReference type="Gene3D" id="2.130.10.10">
    <property type="entry name" value="YVTN repeat-like/Quinoprotein amine dehydrogenase"/>
    <property type="match status" value="2"/>
</dbReference>
<feature type="non-terminal residue" evidence="1">
    <location>
        <position position="378"/>
    </location>
</feature>
<feature type="non-terminal residue" evidence="1">
    <location>
        <position position="1"/>
    </location>
</feature>
<reference evidence="1" key="1">
    <citation type="journal article" date="2015" name="Nature">
        <title>Complex archaea that bridge the gap between prokaryotes and eukaryotes.</title>
        <authorList>
            <person name="Spang A."/>
            <person name="Saw J.H."/>
            <person name="Jorgensen S.L."/>
            <person name="Zaremba-Niedzwiedzka K."/>
            <person name="Martijn J."/>
            <person name="Lind A.E."/>
            <person name="van Eijk R."/>
            <person name="Schleper C."/>
            <person name="Guy L."/>
            <person name="Ettema T.J."/>
        </authorList>
    </citation>
    <scope>NUCLEOTIDE SEQUENCE</scope>
</reference>
<name>A0A0F8Y5R9_9ZZZZ</name>
<evidence type="ECO:0000313" key="1">
    <source>
        <dbReference type="EMBL" id="KKK68975.1"/>
    </source>
</evidence>
<accession>A0A0F8Y5R9</accession>